<dbReference type="InterPro" id="IPR037523">
    <property type="entry name" value="VOC_core"/>
</dbReference>
<feature type="domain" description="VOC" evidence="1">
    <location>
        <begin position="10"/>
        <end position="140"/>
    </location>
</feature>
<dbReference type="STRING" id="589385.SAMN05421504_107275"/>
<dbReference type="Pfam" id="PF00903">
    <property type="entry name" value="Glyoxalase"/>
    <property type="match status" value="1"/>
</dbReference>
<sequence>MTTRPPNLVDTVHVRLLVDNFAACFRFYNAVLPKLAGSTLAKGVEDGPYARWDINTATPQLALLDRGIMAAMLGQENAGTVGDPSLLCLRTADVDGAQRLCEEHGATVLSPARDRPEWAPDTRIAYLRDPGGNLLELQCSPD</sequence>
<gene>
    <name evidence="2" type="ORF">SAMN05421504_107275</name>
</gene>
<dbReference type="EMBL" id="FNON01000007">
    <property type="protein sequence ID" value="SDY87770.1"/>
    <property type="molecule type" value="Genomic_DNA"/>
</dbReference>
<dbReference type="Proteomes" id="UP000199515">
    <property type="component" value="Unassembled WGS sequence"/>
</dbReference>
<accession>A0A1H3NGI8</accession>
<dbReference type="OrthoDB" id="9812656at2"/>
<evidence type="ECO:0000313" key="3">
    <source>
        <dbReference type="Proteomes" id="UP000199515"/>
    </source>
</evidence>
<dbReference type="InterPro" id="IPR004360">
    <property type="entry name" value="Glyas_Fos-R_dOase_dom"/>
</dbReference>
<keyword evidence="3" id="KW-1185">Reference proteome</keyword>
<dbReference type="SUPFAM" id="SSF54593">
    <property type="entry name" value="Glyoxalase/Bleomycin resistance protein/Dihydroxybiphenyl dioxygenase"/>
    <property type="match status" value="1"/>
</dbReference>
<evidence type="ECO:0000259" key="1">
    <source>
        <dbReference type="PROSITE" id="PS51819"/>
    </source>
</evidence>
<evidence type="ECO:0000313" key="2">
    <source>
        <dbReference type="EMBL" id="SDY87770.1"/>
    </source>
</evidence>
<dbReference type="Gene3D" id="3.10.180.10">
    <property type="entry name" value="2,3-Dihydroxybiphenyl 1,2-Dioxygenase, domain 1"/>
    <property type="match status" value="1"/>
</dbReference>
<reference evidence="2 3" key="1">
    <citation type="submission" date="2016-10" db="EMBL/GenBank/DDBJ databases">
        <authorList>
            <person name="de Groot N.N."/>
        </authorList>
    </citation>
    <scope>NUCLEOTIDE SEQUENCE [LARGE SCALE GENOMIC DNA]</scope>
    <source>
        <strain evidence="2 3">CPCC 202699</strain>
    </source>
</reference>
<dbReference type="RefSeq" id="WP_143047184.1">
    <property type="nucleotide sequence ID" value="NZ_FNON01000007.1"/>
</dbReference>
<name>A0A1H3NGI8_9PSEU</name>
<organism evidence="2 3">
    <name type="scientific">Amycolatopsis xylanica</name>
    <dbReference type="NCBI Taxonomy" id="589385"/>
    <lineage>
        <taxon>Bacteria</taxon>
        <taxon>Bacillati</taxon>
        <taxon>Actinomycetota</taxon>
        <taxon>Actinomycetes</taxon>
        <taxon>Pseudonocardiales</taxon>
        <taxon>Pseudonocardiaceae</taxon>
        <taxon>Amycolatopsis</taxon>
    </lineage>
</organism>
<dbReference type="InterPro" id="IPR029068">
    <property type="entry name" value="Glyas_Bleomycin-R_OHBP_Dase"/>
</dbReference>
<dbReference type="PROSITE" id="PS51819">
    <property type="entry name" value="VOC"/>
    <property type="match status" value="1"/>
</dbReference>
<protein>
    <recommendedName>
        <fullName evidence="1">VOC domain-containing protein</fullName>
    </recommendedName>
</protein>
<dbReference type="AlphaFoldDB" id="A0A1H3NGI8"/>
<proteinExistence type="predicted"/>